<dbReference type="EMBL" id="UGHK01000002">
    <property type="protein sequence ID" value="STO72696.1"/>
    <property type="molecule type" value="Genomic_DNA"/>
</dbReference>
<dbReference type="SUPFAM" id="SSF53448">
    <property type="entry name" value="Nucleotide-diphospho-sugar transferases"/>
    <property type="match status" value="1"/>
</dbReference>
<dbReference type="Proteomes" id="UP000254465">
    <property type="component" value="Unassembled WGS sequence"/>
</dbReference>
<dbReference type="Pfam" id="PF00535">
    <property type="entry name" value="Glycos_transf_2"/>
    <property type="match status" value="1"/>
</dbReference>
<dbReference type="Gene3D" id="3.90.550.10">
    <property type="entry name" value="Spore Coat Polysaccharide Biosynthesis Protein SpsA, Chain A"/>
    <property type="match status" value="1"/>
</dbReference>
<reference evidence="2 3" key="1">
    <citation type="submission" date="2018-06" db="EMBL/GenBank/DDBJ databases">
        <authorList>
            <consortium name="Pathogen Informatics"/>
            <person name="Doyle S."/>
        </authorList>
    </citation>
    <scope>NUCLEOTIDE SEQUENCE [LARGE SCALE GENOMIC DNA]</scope>
    <source>
        <strain evidence="2 3">NCTC11296</strain>
    </source>
</reference>
<sequence length="329" mass="38108">MKFSIIIPFYQAEHHILVSLTSCLNQTYQNFEAIFIDDGSTDNTSSIIESYMASEPRIKLFKHPKNMGTFWARKTGIEAATGEYILFLDSDDELTKDALASLFSHPKSDIVMFQYLKKNCLQSPKMIGGGVEEALPYLTSSQEITDFTNIQSHNALLTALLQNRNIINWSAAGKLYNATCLKTAIKKLAFINRKFILAEDLLIYMAMLMETNSFSFIDNVFYIYHFNPLSSTHEGNSISLKIKQLSLAQTYLLTYQKQFKNEITSQDNRLIEYFLECSFVEIYTYLQTTIKNKAKFIFYLSKYFLSITNDMKKRFIVFSYKKYKQKKLV</sequence>
<organism evidence="2 3">
    <name type="scientific">Avibacterium paragallinarum</name>
    <name type="common">Haemophilus gallinarum</name>
    <dbReference type="NCBI Taxonomy" id="728"/>
    <lineage>
        <taxon>Bacteria</taxon>
        <taxon>Pseudomonadati</taxon>
        <taxon>Pseudomonadota</taxon>
        <taxon>Gammaproteobacteria</taxon>
        <taxon>Pasteurellales</taxon>
        <taxon>Pasteurellaceae</taxon>
        <taxon>Avibacterium</taxon>
    </lineage>
</organism>
<protein>
    <submittedName>
        <fullName evidence="2">Glycosyltransferase</fullName>
        <ecNumber evidence="2">2.4.1.-</ecNumber>
    </submittedName>
</protein>
<dbReference type="CDD" id="cd00761">
    <property type="entry name" value="Glyco_tranf_GTA_type"/>
    <property type="match status" value="1"/>
</dbReference>
<keyword evidence="2" id="KW-0808">Transferase</keyword>
<dbReference type="GO" id="GO:0016758">
    <property type="term" value="F:hexosyltransferase activity"/>
    <property type="evidence" value="ECO:0007669"/>
    <property type="project" value="UniProtKB-ARBA"/>
</dbReference>
<accession>A0A377IBP9</accession>
<dbReference type="RefSeq" id="WP_017805288.1">
    <property type="nucleotide sequence ID" value="NZ_UGHK01000002.1"/>
</dbReference>
<evidence type="ECO:0000259" key="1">
    <source>
        <dbReference type="Pfam" id="PF00535"/>
    </source>
</evidence>
<evidence type="ECO:0000313" key="3">
    <source>
        <dbReference type="Proteomes" id="UP000254465"/>
    </source>
</evidence>
<dbReference type="InterPro" id="IPR001173">
    <property type="entry name" value="Glyco_trans_2-like"/>
</dbReference>
<evidence type="ECO:0000313" key="2">
    <source>
        <dbReference type="EMBL" id="STO72696.1"/>
    </source>
</evidence>
<keyword evidence="2" id="KW-0328">Glycosyltransferase</keyword>
<dbReference type="InterPro" id="IPR029044">
    <property type="entry name" value="Nucleotide-diphossugar_trans"/>
</dbReference>
<feature type="domain" description="Glycosyltransferase 2-like" evidence="1">
    <location>
        <begin position="4"/>
        <end position="106"/>
    </location>
</feature>
<proteinExistence type="predicted"/>
<name>A0A377IBP9_AVIPA</name>
<dbReference type="EC" id="2.4.1.-" evidence="2"/>
<gene>
    <name evidence="2" type="primary">pgaC_3</name>
    <name evidence="2" type="ORF">NCTC11296_02636</name>
</gene>
<dbReference type="PANTHER" id="PTHR22916">
    <property type="entry name" value="GLYCOSYLTRANSFERASE"/>
    <property type="match status" value="1"/>
</dbReference>
<dbReference type="AlphaFoldDB" id="A0A377IBP9"/>
<dbReference type="PANTHER" id="PTHR22916:SF3">
    <property type="entry name" value="UDP-GLCNAC:BETAGAL BETA-1,3-N-ACETYLGLUCOSAMINYLTRANSFERASE-LIKE PROTEIN 1"/>
    <property type="match status" value="1"/>
</dbReference>